<protein>
    <submittedName>
        <fullName evidence="16">Uncharacterized protein LOC102802436</fullName>
    </submittedName>
</protein>
<gene>
    <name evidence="16" type="primary">LOC102802436</name>
</gene>
<dbReference type="InterPro" id="IPR013087">
    <property type="entry name" value="Znf_C2H2_type"/>
</dbReference>
<keyword evidence="3" id="KW-0479">Metal-binding</keyword>
<feature type="domain" description="C2H2-type" evidence="14">
    <location>
        <begin position="603"/>
        <end position="631"/>
    </location>
</feature>
<dbReference type="PROSITE" id="PS00028">
    <property type="entry name" value="ZINC_FINGER_C2H2_1"/>
    <property type="match status" value="17"/>
</dbReference>
<sequence length="1513" mass="169552">MNTSNTASEWVLKSSNHSAIILDKLNIMRENNIGTDLRLSNGEQEVSCHRVVFTAVSEFAKRTLYIDEPNSDAGTLQIDNMDIKSLEQFVEYVYTGQIKVNDENANNLVNIAEMFEVETLRVECIAFMKRFTKVPANAADSGNTSQKVSSPQKCTVEVLKMAGGGDAVQSSVKKKVSLTETRNTEEFESNCSTAKEVNINKDSDDSEVEDGKPSGDDSQDCDWSPQTVKRQETLSRRCKKTPNLASRFGARRHDKLSAKKPRRPLSVPNQQCTFCNKSFSADRLKKHMRIHTGEKPYICNVCGDQFTVSSNLYRHCRSKHGKATPEMIGRNMNTSVVQEIEEDSMSSSTSQTSQNIAEKIGSEKRTFERKGEDLQEFVMSQEETTSEALNQYSADVNNLNDHVGDVSLSTNDIDSPEKSEKRHTSRFENNNSVSSAVNNTNSFSSPSKNTRSRTNLNENLQCEICNKTLYGSTGLKRHMRIHTGERPYSCNLCGQLFTTSSNLYKHCRTKHGGVKPEMIGKCSEKTATLDKYFTCNVCGSQFTTSSNVHKHCRTKHGEVNPEMISKPPRKQGEDLLEHSKDELMSESSNDCEEEGDSQFGDMFSCPLCDETCRDMSKLKNHLKEKHSNGSNNPVDKQKDTRLSITQISPGRFIVDNNLGAEEHDRTKDGISISVKDTAQKDETDVRDIGVPVDPDPDIVTSMNIVAAAEQEKVLSFDENNDMIVTYGGTCEKESNLGLTNDDTLGNTVLINDKHSTTEVDKETGTSTATLDDDSIAMTDKEAGDDENSTTVLDEEAETSIAAQGAEKDEKELDHSDDVTKDGLKSTEGGTEFNCPLCEFPCNNLLDFKLHVKQLHQSTQNSDQQTTRALHKCNVCNETLDSIHALKQHMMSHRSDKNFVCKVCDERLVSNIALHFHCRSKHPGIKFRRKSVQMNSTNQLNCPLCKIPYATRVALDKHIRECHMEDSEALKLVDPLYVQPLEGLSHKIKKSGKMSYACTSCGKKFRAANKAKLHMRAVHLGERPYVCEKCGRSFGYPQTLKLHNQTVHENLRPFKCTVCSKDFAREAGLKDHMKSHTKEKSYLCHLCGKSFRYIQSFNAHKKIHSYEKPYECDLCSKGFKSKGNLTDHKKRVHRAGPTTACQVCNKVMNVNFLKKHMITHSDYRPHTCPTCGKTFRTGLKDHLKTHTKEKPFLCHLCGKSFGYIQSLNAHKKLHNDEKPFECEFCGKLFKKKGNLTAHQNHVHKTGPTAACETCGIVLNVKCMKKHMIAHSDHRPHTCLTCGKKFKTERNLRNHESTHNTTRPFVCTICRVTFKAQYQLLKHKATHKLPFRCGHCKQGFKTEDSLHIHLKIHSRRFACSQCHHSFDRKKSLENHRKFCRFLPNADNATEEVHQVVFIQPVTDIATEAHPDIASEAHSNIATVVHSDIATVVHSDIATVVHSDIATVVHPDIATEAHPDIATEAHSGISTVVHPDITTENHPGIATVVHSDIATEGIDICAQAVASLQEVMTTSL</sequence>
<feature type="domain" description="C2H2-type" evidence="14">
    <location>
        <begin position="297"/>
        <end position="325"/>
    </location>
</feature>
<keyword evidence="10" id="KW-0539">Nucleus</keyword>
<evidence type="ECO:0000256" key="1">
    <source>
        <dbReference type="ARBA" id="ARBA00004123"/>
    </source>
</evidence>
<dbReference type="PROSITE" id="PS50097">
    <property type="entry name" value="BTB"/>
    <property type="match status" value="1"/>
</dbReference>
<dbReference type="GeneID" id="102802436"/>
<dbReference type="SMART" id="SM00225">
    <property type="entry name" value="BTB"/>
    <property type="match status" value="1"/>
</dbReference>
<evidence type="ECO:0000313" key="16">
    <source>
        <dbReference type="RefSeq" id="XP_006821044.1"/>
    </source>
</evidence>
<dbReference type="Gene3D" id="3.30.160.60">
    <property type="entry name" value="Classic Zinc Finger"/>
    <property type="match status" value="17"/>
</dbReference>
<feature type="domain" description="C2H2-type" evidence="14">
    <location>
        <begin position="1329"/>
        <end position="1356"/>
    </location>
</feature>
<feature type="domain" description="C2H2-type" evidence="14">
    <location>
        <begin position="1024"/>
        <end position="1052"/>
    </location>
</feature>
<dbReference type="SUPFAM" id="SSF54695">
    <property type="entry name" value="POZ domain"/>
    <property type="match status" value="1"/>
</dbReference>
<keyword evidence="5 11" id="KW-0863">Zinc-finger</keyword>
<feature type="domain" description="C2H2-type" evidence="14">
    <location>
        <begin position="1081"/>
        <end position="1108"/>
    </location>
</feature>
<feature type="domain" description="C2H2-type" evidence="14">
    <location>
        <begin position="1275"/>
        <end position="1302"/>
    </location>
</feature>
<evidence type="ECO:0000256" key="5">
    <source>
        <dbReference type="ARBA" id="ARBA00022771"/>
    </source>
</evidence>
<dbReference type="InterPro" id="IPR000210">
    <property type="entry name" value="BTB/POZ_dom"/>
</dbReference>
<feature type="region of interest" description="Disordered" evidence="12">
    <location>
        <begin position="400"/>
        <end position="453"/>
    </location>
</feature>
<dbReference type="Gene3D" id="3.30.710.10">
    <property type="entry name" value="Potassium Channel Kv1.1, Chain A"/>
    <property type="match status" value="1"/>
</dbReference>
<dbReference type="RefSeq" id="XP_006821044.1">
    <property type="nucleotide sequence ID" value="XM_006820981.1"/>
</dbReference>
<feature type="domain" description="C2H2-type" evidence="14">
    <location>
        <begin position="1191"/>
        <end position="1218"/>
    </location>
</feature>
<comment type="similarity">
    <text evidence="2">Belongs to the krueppel C2H2-type zinc-finger protein family.</text>
</comment>
<feature type="domain" description="C2H2-type" evidence="14">
    <location>
        <begin position="1109"/>
        <end position="1137"/>
    </location>
</feature>
<feature type="domain" description="C2H2-type" evidence="14">
    <location>
        <begin position="870"/>
        <end position="897"/>
    </location>
</feature>
<feature type="region of interest" description="Disordered" evidence="12">
    <location>
        <begin position="623"/>
        <end position="643"/>
    </location>
</feature>
<feature type="compositionally biased region" description="Acidic residues" evidence="12">
    <location>
        <begin position="782"/>
        <end position="797"/>
    </location>
</feature>
<keyword evidence="4" id="KW-0677">Repeat</keyword>
<keyword evidence="15" id="KW-1185">Reference proteome</keyword>
<feature type="domain" description="C2H2-type" evidence="14">
    <location>
        <begin position="1165"/>
        <end position="1190"/>
    </location>
</feature>
<evidence type="ECO:0000259" key="14">
    <source>
        <dbReference type="PROSITE" id="PS50157"/>
    </source>
</evidence>
<organism evidence="15 16">
    <name type="scientific">Saccoglossus kowalevskii</name>
    <name type="common">Acorn worm</name>
    <dbReference type="NCBI Taxonomy" id="10224"/>
    <lineage>
        <taxon>Eukaryota</taxon>
        <taxon>Metazoa</taxon>
        <taxon>Hemichordata</taxon>
        <taxon>Enteropneusta</taxon>
        <taxon>Harrimaniidae</taxon>
        <taxon>Saccoglossus</taxon>
    </lineage>
</organism>
<dbReference type="PANTHER" id="PTHR24393:SF15">
    <property type="entry name" value="IP01243P-RELATED"/>
    <property type="match status" value="1"/>
</dbReference>
<feature type="domain" description="C2H2-type" evidence="14">
    <location>
        <begin position="995"/>
        <end position="1023"/>
    </location>
</feature>
<dbReference type="SMART" id="SM00355">
    <property type="entry name" value="ZnF_C2H2"/>
    <property type="match status" value="24"/>
</dbReference>
<evidence type="ECO:0000259" key="13">
    <source>
        <dbReference type="PROSITE" id="PS50097"/>
    </source>
</evidence>
<accession>A0ABM0MM03</accession>
<feature type="compositionally biased region" description="Low complexity" evidence="12">
    <location>
        <begin position="429"/>
        <end position="445"/>
    </location>
</feature>
<evidence type="ECO:0000256" key="7">
    <source>
        <dbReference type="ARBA" id="ARBA00023015"/>
    </source>
</evidence>
<keyword evidence="6" id="KW-0862">Zinc</keyword>
<evidence type="ECO:0000256" key="3">
    <source>
        <dbReference type="ARBA" id="ARBA00022723"/>
    </source>
</evidence>
<feature type="compositionally biased region" description="Basic residues" evidence="12">
    <location>
        <begin position="249"/>
        <end position="263"/>
    </location>
</feature>
<evidence type="ECO:0000256" key="10">
    <source>
        <dbReference type="ARBA" id="ARBA00023242"/>
    </source>
</evidence>
<evidence type="ECO:0000256" key="2">
    <source>
        <dbReference type="ARBA" id="ARBA00006991"/>
    </source>
</evidence>
<dbReference type="PANTHER" id="PTHR24393">
    <property type="entry name" value="ZINC FINGER PROTEIN"/>
    <property type="match status" value="1"/>
</dbReference>
<evidence type="ECO:0000256" key="9">
    <source>
        <dbReference type="ARBA" id="ARBA00023163"/>
    </source>
</evidence>
<evidence type="ECO:0000313" key="15">
    <source>
        <dbReference type="Proteomes" id="UP000694865"/>
    </source>
</evidence>
<evidence type="ECO:0000256" key="12">
    <source>
        <dbReference type="SAM" id="MobiDB-lite"/>
    </source>
</evidence>
<dbReference type="Pfam" id="PF00651">
    <property type="entry name" value="BTB"/>
    <property type="match status" value="1"/>
</dbReference>
<name>A0ABM0MM03_SACKO</name>
<feature type="region of interest" description="Disordered" evidence="12">
    <location>
        <begin position="778"/>
        <end position="824"/>
    </location>
</feature>
<feature type="domain" description="C2H2-type" evidence="14">
    <location>
        <begin position="488"/>
        <end position="516"/>
    </location>
</feature>
<keyword evidence="9" id="KW-0804">Transcription</keyword>
<feature type="compositionally biased region" description="Basic and acidic residues" evidence="12">
    <location>
        <begin position="198"/>
        <end position="215"/>
    </location>
</feature>
<feature type="domain" description="C2H2-type" evidence="14">
    <location>
        <begin position="1355"/>
        <end position="1375"/>
    </location>
</feature>
<keyword evidence="8" id="KW-0238">DNA-binding</keyword>
<dbReference type="InterPro" id="IPR036236">
    <property type="entry name" value="Znf_C2H2_sf"/>
</dbReference>
<evidence type="ECO:0000256" key="6">
    <source>
        <dbReference type="ARBA" id="ARBA00022833"/>
    </source>
</evidence>
<dbReference type="Pfam" id="PF00096">
    <property type="entry name" value="zf-C2H2"/>
    <property type="match status" value="6"/>
</dbReference>
<comment type="subcellular location">
    <subcellularLocation>
        <location evidence="1">Nucleus</location>
    </subcellularLocation>
</comment>
<feature type="compositionally biased region" description="Basic and acidic residues" evidence="12">
    <location>
        <begin position="415"/>
        <end position="426"/>
    </location>
</feature>
<proteinExistence type="inferred from homology"/>
<feature type="domain" description="C2H2-type" evidence="14">
    <location>
        <begin position="460"/>
        <end position="487"/>
    </location>
</feature>
<evidence type="ECO:0000256" key="4">
    <source>
        <dbReference type="ARBA" id="ARBA00022737"/>
    </source>
</evidence>
<feature type="domain" description="C2H2-type" evidence="14">
    <location>
        <begin position="1303"/>
        <end position="1325"/>
    </location>
</feature>
<feature type="domain" description="C2H2-type" evidence="14">
    <location>
        <begin position="270"/>
        <end position="296"/>
    </location>
</feature>
<feature type="region of interest" description="Disordered" evidence="12">
    <location>
        <begin position="196"/>
        <end position="265"/>
    </location>
</feature>
<dbReference type="InterPro" id="IPR011333">
    <property type="entry name" value="SKP1/BTB/POZ_sf"/>
</dbReference>
<keyword evidence="7" id="KW-0805">Transcription regulation</keyword>
<feature type="domain" description="C2H2-type" evidence="14">
    <location>
        <begin position="533"/>
        <end position="561"/>
    </location>
</feature>
<feature type="domain" description="C2H2-type" evidence="14">
    <location>
        <begin position="1053"/>
        <end position="1080"/>
    </location>
</feature>
<feature type="domain" description="C2H2-type" evidence="14">
    <location>
        <begin position="1219"/>
        <end position="1242"/>
    </location>
</feature>
<dbReference type="PROSITE" id="PS50157">
    <property type="entry name" value="ZINC_FINGER_C2H2_2"/>
    <property type="match status" value="19"/>
</dbReference>
<dbReference type="SUPFAM" id="SSF57667">
    <property type="entry name" value="beta-beta-alpha zinc fingers"/>
    <property type="match status" value="10"/>
</dbReference>
<evidence type="ECO:0000256" key="8">
    <source>
        <dbReference type="ARBA" id="ARBA00023125"/>
    </source>
</evidence>
<dbReference type="Pfam" id="PF13912">
    <property type="entry name" value="zf-C2H2_6"/>
    <property type="match status" value="5"/>
</dbReference>
<dbReference type="Proteomes" id="UP000694865">
    <property type="component" value="Unplaced"/>
</dbReference>
<evidence type="ECO:0000256" key="11">
    <source>
        <dbReference type="PROSITE-ProRule" id="PRU00042"/>
    </source>
</evidence>
<feature type="compositionally biased region" description="Basic and acidic residues" evidence="12">
    <location>
        <begin position="805"/>
        <end position="824"/>
    </location>
</feature>
<feature type="domain" description="BTB" evidence="13">
    <location>
        <begin position="35"/>
        <end position="102"/>
    </location>
</feature>
<reference evidence="16" key="1">
    <citation type="submission" date="2025-08" db="UniProtKB">
        <authorList>
            <consortium name="RefSeq"/>
        </authorList>
    </citation>
    <scope>IDENTIFICATION</scope>
    <source>
        <tissue evidence="16">Testes</tissue>
    </source>
</reference>